<dbReference type="Pfam" id="PF16571">
    <property type="entry name" value="FBP_C"/>
    <property type="match status" value="1"/>
</dbReference>
<evidence type="ECO:0000313" key="3">
    <source>
        <dbReference type="Proteomes" id="UP000544090"/>
    </source>
</evidence>
<gene>
    <name evidence="2" type="ORF">HGG74_00245</name>
</gene>
<dbReference type="Proteomes" id="UP000544090">
    <property type="component" value="Unassembled WGS sequence"/>
</dbReference>
<sequence length="164" mass="18003">MEQLTESAIRKSFINATRSEVSALNLPAGFAELDWDNLDYLGWRDPKMPQRGYLVTPLAGRPVGVLLRAPETSTPGNKRVLCALCQDVHSEEDVYLYVARRAGQPGRDGNTVGTLICADFFCSANVRLQVPATPIHPDPEVVTAGRIAGLRQRTALFLQRVLGK</sequence>
<keyword evidence="3" id="KW-1185">Reference proteome</keyword>
<accession>A0A7X6K4Q9</accession>
<evidence type="ECO:0000313" key="2">
    <source>
        <dbReference type="EMBL" id="NKX52985.1"/>
    </source>
</evidence>
<dbReference type="EMBL" id="JAAZSQ010000001">
    <property type="protein sequence ID" value="NKX52985.1"/>
    <property type="molecule type" value="Genomic_DNA"/>
</dbReference>
<protein>
    <submittedName>
        <fullName evidence="2">FBP domain-containing protein</fullName>
    </submittedName>
</protein>
<feature type="domain" description="Elongation factor G-binding protein C-terminal treble-clef zinc-finger" evidence="1">
    <location>
        <begin position="9"/>
        <end position="161"/>
    </location>
</feature>
<name>A0A7X6K4Q9_9MICC</name>
<comment type="caution">
    <text evidence="2">The sequence shown here is derived from an EMBL/GenBank/DDBJ whole genome shotgun (WGS) entry which is preliminary data.</text>
</comment>
<dbReference type="RefSeq" id="WP_168484344.1">
    <property type="nucleotide sequence ID" value="NZ_JAAZSQ010000001.1"/>
</dbReference>
<evidence type="ECO:0000259" key="1">
    <source>
        <dbReference type="Pfam" id="PF16571"/>
    </source>
</evidence>
<dbReference type="AlphaFoldDB" id="A0A7X6K4Q9"/>
<organism evidence="2 3">
    <name type="scientific">Arthrobacter mobilis</name>
    <dbReference type="NCBI Taxonomy" id="2724944"/>
    <lineage>
        <taxon>Bacteria</taxon>
        <taxon>Bacillati</taxon>
        <taxon>Actinomycetota</taxon>
        <taxon>Actinomycetes</taxon>
        <taxon>Micrococcales</taxon>
        <taxon>Micrococcaceae</taxon>
        <taxon>Arthrobacter</taxon>
    </lineage>
</organism>
<dbReference type="InterPro" id="IPR032330">
    <property type="entry name" value="EF-G-binding_C"/>
</dbReference>
<reference evidence="2 3" key="1">
    <citation type="submission" date="2020-04" db="EMBL/GenBank/DDBJ databases">
        <title>Arthrobacter sp. nov.</title>
        <authorList>
            <person name="Liu S."/>
        </authorList>
    </citation>
    <scope>NUCLEOTIDE SEQUENCE [LARGE SCALE GENOMIC DNA]</scope>
    <source>
        <strain evidence="2 3">E918</strain>
    </source>
</reference>
<proteinExistence type="predicted"/>